<dbReference type="PIRSF" id="PIRSF006661">
    <property type="entry name" value="PP-lp_UCP006661"/>
    <property type="match status" value="1"/>
</dbReference>
<dbReference type="EMBL" id="CAFBNC010000137">
    <property type="protein sequence ID" value="CAB4952578.1"/>
    <property type="molecule type" value="Genomic_DNA"/>
</dbReference>
<dbReference type="PANTHER" id="PTHR43169">
    <property type="entry name" value="EXSB FAMILY PROTEIN"/>
    <property type="match status" value="1"/>
</dbReference>
<dbReference type="NCBIfam" id="TIGR00268">
    <property type="entry name" value="ATP-dependent sacrificial sulfur transferase LarE"/>
    <property type="match status" value="1"/>
</dbReference>
<proteinExistence type="predicted"/>
<protein>
    <submittedName>
        <fullName evidence="2">Unannotated protein</fullName>
    </submittedName>
</protein>
<dbReference type="AlphaFoldDB" id="A0A6J7K939"/>
<dbReference type="InterPro" id="IPR052188">
    <property type="entry name" value="Ni-pincer_cofactor_biosynth"/>
</dbReference>
<dbReference type="Gene3D" id="3.40.50.620">
    <property type="entry name" value="HUPs"/>
    <property type="match status" value="1"/>
</dbReference>
<name>A0A6J7K939_9ZZZZ</name>
<evidence type="ECO:0000313" key="2">
    <source>
        <dbReference type="EMBL" id="CAB4952578.1"/>
    </source>
</evidence>
<dbReference type="InterPro" id="IPR005232">
    <property type="entry name" value="LarE"/>
</dbReference>
<evidence type="ECO:0000313" key="1">
    <source>
        <dbReference type="EMBL" id="CAB4324279.1"/>
    </source>
</evidence>
<dbReference type="GO" id="GO:0016783">
    <property type="term" value="F:sulfurtransferase activity"/>
    <property type="evidence" value="ECO:0007669"/>
    <property type="project" value="InterPro"/>
</dbReference>
<sequence length="297" mass="31642">MSASVSNESIEITTSNAVDGPPCRDVDGDDAAIELALDRLRSRLRSLGSVVVAFSGGADSALLAYVAHETLGAANCEVITAVSPSLAGLERDDCAALATEWELRWREVTTTEMEEAAYRRNDADRCFHCKSALMDVVGPIAAAAGATVVLGVNLDDLGDHRPGQRAAAEEGAVFPFVDAGFSKAMVRAASRALGLRTWDKPAAACLASRLPYGTEVSVEVLSRVERAEAALHALGFRELRVRHYDDTARIEVPLDQLSEVVDRRVAVVDAAVGVGYRYVTLDLEGLRSGNLNQALSD</sequence>
<reference evidence="2" key="1">
    <citation type="submission" date="2020-05" db="EMBL/GenBank/DDBJ databases">
        <authorList>
            <person name="Chiriac C."/>
            <person name="Salcher M."/>
            <person name="Ghai R."/>
            <person name="Kavagutti S V."/>
        </authorList>
    </citation>
    <scope>NUCLEOTIDE SEQUENCE</scope>
</reference>
<organism evidence="2">
    <name type="scientific">freshwater metagenome</name>
    <dbReference type="NCBI Taxonomy" id="449393"/>
    <lineage>
        <taxon>unclassified sequences</taxon>
        <taxon>metagenomes</taxon>
        <taxon>ecological metagenomes</taxon>
    </lineage>
</organism>
<dbReference type="PANTHER" id="PTHR43169:SF2">
    <property type="entry name" value="NAD_GMP SYNTHASE DOMAIN-CONTAINING PROTEIN"/>
    <property type="match status" value="1"/>
</dbReference>
<dbReference type="SUPFAM" id="SSF52402">
    <property type="entry name" value="Adenine nucleotide alpha hydrolases-like"/>
    <property type="match status" value="1"/>
</dbReference>
<dbReference type="CDD" id="cd01990">
    <property type="entry name" value="LarE-like"/>
    <property type="match status" value="1"/>
</dbReference>
<dbReference type="EMBL" id="CAEMXZ010000125">
    <property type="protein sequence ID" value="CAB4324279.1"/>
    <property type="molecule type" value="Genomic_DNA"/>
</dbReference>
<accession>A0A6J7K939</accession>
<gene>
    <name evidence="1" type="ORF">UFOPK1392_02044</name>
    <name evidence="2" type="ORF">UFOPK3733_01965</name>
</gene>
<dbReference type="InterPro" id="IPR014729">
    <property type="entry name" value="Rossmann-like_a/b/a_fold"/>
</dbReference>